<dbReference type="AlphaFoldDB" id="A0A545TP09"/>
<dbReference type="GO" id="GO:0008967">
    <property type="term" value="F:phosphoglycolate phosphatase activity"/>
    <property type="evidence" value="ECO:0007669"/>
    <property type="project" value="UniProtKB-EC"/>
</dbReference>
<dbReference type="PANTHER" id="PTHR43434:SF1">
    <property type="entry name" value="PHOSPHOGLYCOLATE PHOSPHATASE"/>
    <property type="match status" value="1"/>
</dbReference>
<keyword evidence="5" id="KW-0378">Hydrolase</keyword>
<dbReference type="EMBL" id="VHSH01000005">
    <property type="protein sequence ID" value="TQV78956.1"/>
    <property type="molecule type" value="Genomic_DNA"/>
</dbReference>
<dbReference type="GO" id="GO:0005829">
    <property type="term" value="C:cytosol"/>
    <property type="evidence" value="ECO:0007669"/>
    <property type="project" value="TreeGrafter"/>
</dbReference>
<dbReference type="InterPro" id="IPR050155">
    <property type="entry name" value="HAD-like_hydrolase_sf"/>
</dbReference>
<dbReference type="SFLD" id="SFLDS00003">
    <property type="entry name" value="Haloacid_Dehalogenase"/>
    <property type="match status" value="1"/>
</dbReference>
<dbReference type="EC" id="3.1.3.18" evidence="4"/>
<dbReference type="Gene3D" id="3.40.50.1000">
    <property type="entry name" value="HAD superfamily/HAD-like"/>
    <property type="match status" value="1"/>
</dbReference>
<gene>
    <name evidence="5" type="ORF">FKG95_14815</name>
</gene>
<sequence>MRGLQQRRCADTDFGSISMKLVIFDIDGTLVRSDPHEDRLFWQALVDVLGVRRETFEWNSFRHVTDSGITQEVFRRQFGRDPEGASLAATEEHFGSLWQRLLSTLPRDEIEVPGARAMLAHLNEHPDWTIAIATGGWERTARAKLGGADIAHAEIPMGCANDALAREDIMAIAQARATIQNANKDFERVVYVGDGEWDAKTCRAVGMPLVGMAVVPEVRTRLSGLGVSHILEDYCDRAAVLEALDSAQVPPP</sequence>
<evidence type="ECO:0000256" key="1">
    <source>
        <dbReference type="ARBA" id="ARBA00000830"/>
    </source>
</evidence>
<accession>A0A545TP09</accession>
<comment type="catalytic activity">
    <reaction evidence="1">
        <text>2-phosphoglycolate + H2O = glycolate + phosphate</text>
        <dbReference type="Rhea" id="RHEA:14369"/>
        <dbReference type="ChEBI" id="CHEBI:15377"/>
        <dbReference type="ChEBI" id="CHEBI:29805"/>
        <dbReference type="ChEBI" id="CHEBI:43474"/>
        <dbReference type="ChEBI" id="CHEBI:58033"/>
        <dbReference type="EC" id="3.1.3.18"/>
    </reaction>
</comment>
<dbReference type="PANTHER" id="PTHR43434">
    <property type="entry name" value="PHOSPHOGLYCOLATE PHOSPHATASE"/>
    <property type="match status" value="1"/>
</dbReference>
<evidence type="ECO:0000256" key="3">
    <source>
        <dbReference type="ARBA" id="ARBA00006171"/>
    </source>
</evidence>
<dbReference type="GO" id="GO:0006281">
    <property type="term" value="P:DNA repair"/>
    <property type="evidence" value="ECO:0007669"/>
    <property type="project" value="TreeGrafter"/>
</dbReference>
<dbReference type="Pfam" id="PF00702">
    <property type="entry name" value="Hydrolase"/>
    <property type="match status" value="1"/>
</dbReference>
<dbReference type="InterPro" id="IPR023214">
    <property type="entry name" value="HAD_sf"/>
</dbReference>
<comment type="similarity">
    <text evidence="3">Belongs to the HAD-like hydrolase superfamily. CbbY/CbbZ/Gph/YieH family.</text>
</comment>
<evidence type="ECO:0000313" key="6">
    <source>
        <dbReference type="Proteomes" id="UP000315252"/>
    </source>
</evidence>
<evidence type="ECO:0000256" key="2">
    <source>
        <dbReference type="ARBA" id="ARBA00004818"/>
    </source>
</evidence>
<reference evidence="5 6" key="1">
    <citation type="submission" date="2019-06" db="EMBL/GenBank/DDBJ databases">
        <title>Whole genome sequence for Rhodospirillaceae sp. R148.</title>
        <authorList>
            <person name="Wang G."/>
        </authorList>
    </citation>
    <scope>NUCLEOTIDE SEQUENCE [LARGE SCALE GENOMIC DNA]</scope>
    <source>
        <strain evidence="5 6">R148</strain>
    </source>
</reference>
<protein>
    <recommendedName>
        <fullName evidence="4">phosphoglycolate phosphatase</fullName>
        <ecNumber evidence="4">3.1.3.18</ecNumber>
    </recommendedName>
</protein>
<proteinExistence type="inferred from homology"/>
<dbReference type="Proteomes" id="UP000315252">
    <property type="component" value="Unassembled WGS sequence"/>
</dbReference>
<dbReference type="OrthoDB" id="9807630at2"/>
<evidence type="ECO:0000256" key="4">
    <source>
        <dbReference type="ARBA" id="ARBA00013078"/>
    </source>
</evidence>
<dbReference type="SUPFAM" id="SSF56784">
    <property type="entry name" value="HAD-like"/>
    <property type="match status" value="1"/>
</dbReference>
<evidence type="ECO:0000313" key="5">
    <source>
        <dbReference type="EMBL" id="TQV78956.1"/>
    </source>
</evidence>
<dbReference type="InterPro" id="IPR023198">
    <property type="entry name" value="PGP-like_dom2"/>
</dbReference>
<organism evidence="5 6">
    <name type="scientific">Denitrobaculum tricleocarpae</name>
    <dbReference type="NCBI Taxonomy" id="2591009"/>
    <lineage>
        <taxon>Bacteria</taxon>
        <taxon>Pseudomonadati</taxon>
        <taxon>Pseudomonadota</taxon>
        <taxon>Alphaproteobacteria</taxon>
        <taxon>Rhodospirillales</taxon>
        <taxon>Rhodospirillaceae</taxon>
        <taxon>Denitrobaculum</taxon>
    </lineage>
</organism>
<dbReference type="InterPro" id="IPR036412">
    <property type="entry name" value="HAD-like_sf"/>
</dbReference>
<dbReference type="SFLD" id="SFLDG01129">
    <property type="entry name" value="C1.5:_HAD__Beta-PGM__Phosphata"/>
    <property type="match status" value="1"/>
</dbReference>
<comment type="pathway">
    <text evidence="2">Organic acid metabolism; glycolate biosynthesis; glycolate from 2-phosphoglycolate: step 1/1.</text>
</comment>
<name>A0A545TP09_9PROT</name>
<dbReference type="Gene3D" id="1.10.150.240">
    <property type="entry name" value="Putative phosphatase, domain 2"/>
    <property type="match status" value="1"/>
</dbReference>
<comment type="caution">
    <text evidence="5">The sequence shown here is derived from an EMBL/GenBank/DDBJ whole genome shotgun (WGS) entry which is preliminary data.</text>
</comment>
<keyword evidence="6" id="KW-1185">Reference proteome</keyword>